<sequence length="224" mass="23609">MPRAAKATTSRRHAPAASLTKRSFAVADSQVAEQVLPGSAPAVTIADLAEAPKKTKVEKPFLGAIQAGAALHPYSRSHIRREKRKAKEVVGGGLDSVAAALAEAAGEVPVPEAPVPKSKGHARVVDDVPQKRKQEPDGRIGEGRTKPLAEKQRRKQIANNARRIPAVMQHPAFKANPWATIREHAANSLATSEAVTSVAERKAAAETAKSKAAENLAVAMSGIE</sequence>
<feature type="region of interest" description="Disordered" evidence="5">
    <location>
        <begin position="110"/>
        <end position="169"/>
    </location>
</feature>
<dbReference type="PANTHER" id="PTHR31109">
    <property type="entry name" value="PROTEIN FAM207A"/>
    <property type="match status" value="1"/>
</dbReference>
<evidence type="ECO:0000256" key="2">
    <source>
        <dbReference type="ARBA" id="ARBA00011022"/>
    </source>
</evidence>
<dbReference type="Proteomes" id="UP000279236">
    <property type="component" value="Unassembled WGS sequence"/>
</dbReference>
<dbReference type="GeneID" id="39585013"/>
<dbReference type="RefSeq" id="XP_028480156.1">
    <property type="nucleotide sequence ID" value="XM_028616299.1"/>
</dbReference>
<evidence type="ECO:0000256" key="5">
    <source>
        <dbReference type="SAM" id="MobiDB-lite"/>
    </source>
</evidence>
<evidence type="ECO:0000256" key="3">
    <source>
        <dbReference type="ARBA" id="ARBA00021321"/>
    </source>
</evidence>
<dbReference type="EMBL" id="RSCE01000001">
    <property type="protein sequence ID" value="RSH87948.1"/>
    <property type="molecule type" value="Genomic_DNA"/>
</dbReference>
<evidence type="ECO:0000256" key="1">
    <source>
        <dbReference type="ARBA" id="ARBA00004604"/>
    </source>
</evidence>
<dbReference type="GO" id="GO:0030686">
    <property type="term" value="C:90S preribosome"/>
    <property type="evidence" value="ECO:0007669"/>
    <property type="project" value="InterPro"/>
</dbReference>
<comment type="similarity">
    <text evidence="2">Belongs to the SLX9 family.</text>
</comment>
<dbReference type="Pfam" id="PF15341">
    <property type="entry name" value="SLX9"/>
    <property type="match status" value="1"/>
</dbReference>
<dbReference type="GO" id="GO:0000462">
    <property type="term" value="P:maturation of SSU-rRNA from tricistronic rRNA transcript (SSU-rRNA, 5.8S rRNA, LSU-rRNA)"/>
    <property type="evidence" value="ECO:0007669"/>
    <property type="project" value="InterPro"/>
</dbReference>
<feature type="region of interest" description="Disordered" evidence="5">
    <location>
        <begin position="1"/>
        <end position="20"/>
    </location>
</feature>
<protein>
    <recommendedName>
        <fullName evidence="3">Ribosome biogenesis protein SLX9</fullName>
    </recommendedName>
</protein>
<comment type="subcellular location">
    <subcellularLocation>
        <location evidence="1">Nucleus</location>
        <location evidence="1">Nucleolus</location>
    </subcellularLocation>
</comment>
<reference evidence="6 7" key="1">
    <citation type="submission" date="2018-11" db="EMBL/GenBank/DDBJ databases">
        <title>Genome sequence of Apiotrichum porosum DSM 27194.</title>
        <authorList>
            <person name="Aliyu H."/>
            <person name="Gorte O."/>
            <person name="Ochsenreither K."/>
        </authorList>
    </citation>
    <scope>NUCLEOTIDE SEQUENCE [LARGE SCALE GENOMIC DNA]</scope>
    <source>
        <strain evidence="6 7">DSM 27194</strain>
    </source>
</reference>
<dbReference type="GO" id="GO:0030688">
    <property type="term" value="C:preribosome, small subunit precursor"/>
    <property type="evidence" value="ECO:0007669"/>
    <property type="project" value="InterPro"/>
</dbReference>
<dbReference type="GO" id="GO:0005730">
    <property type="term" value="C:nucleolus"/>
    <property type="evidence" value="ECO:0007669"/>
    <property type="project" value="UniProtKB-SubCell"/>
</dbReference>
<evidence type="ECO:0000313" key="7">
    <source>
        <dbReference type="Proteomes" id="UP000279236"/>
    </source>
</evidence>
<feature type="compositionally biased region" description="Basic and acidic residues" evidence="5">
    <location>
        <begin position="123"/>
        <end position="151"/>
    </location>
</feature>
<accession>A0A427YA29</accession>
<organism evidence="6 7">
    <name type="scientific">Apiotrichum porosum</name>
    <dbReference type="NCBI Taxonomy" id="105984"/>
    <lineage>
        <taxon>Eukaryota</taxon>
        <taxon>Fungi</taxon>
        <taxon>Dikarya</taxon>
        <taxon>Basidiomycota</taxon>
        <taxon>Agaricomycotina</taxon>
        <taxon>Tremellomycetes</taxon>
        <taxon>Trichosporonales</taxon>
        <taxon>Trichosporonaceae</taxon>
        <taxon>Apiotrichum</taxon>
    </lineage>
</organism>
<keyword evidence="4" id="KW-0539">Nucleus</keyword>
<evidence type="ECO:0000313" key="6">
    <source>
        <dbReference type="EMBL" id="RSH87948.1"/>
    </source>
</evidence>
<proteinExistence type="inferred from homology"/>
<dbReference type="STRING" id="105984.A0A427YA29"/>
<gene>
    <name evidence="6" type="ORF">EHS24_000470</name>
</gene>
<keyword evidence="7" id="KW-1185">Reference proteome</keyword>
<comment type="caution">
    <text evidence="6">The sequence shown here is derived from an EMBL/GenBank/DDBJ whole genome shotgun (WGS) entry which is preliminary data.</text>
</comment>
<dbReference type="OrthoDB" id="18703at2759"/>
<evidence type="ECO:0000256" key="4">
    <source>
        <dbReference type="ARBA" id="ARBA00023242"/>
    </source>
</evidence>
<dbReference type="InterPro" id="IPR028160">
    <property type="entry name" value="Slx9-like"/>
</dbReference>
<dbReference type="PANTHER" id="PTHR31109:SF2">
    <property type="entry name" value="RIBOSOME BIOGENESIS PROTEIN SLX9 HOMOLOG"/>
    <property type="match status" value="1"/>
</dbReference>
<name>A0A427YA29_9TREE</name>
<dbReference type="AlphaFoldDB" id="A0A427YA29"/>